<protein>
    <submittedName>
        <fullName evidence="2">Uncharacterized protein</fullName>
    </submittedName>
</protein>
<sequence length="156" mass="16894">MDNGLSPEEVLAELDSICKAIQNTLILHNKAYSRAHWNQQAGLILQDTMIDLCLVLADDNNLGTTRRANPVEMRCLRAKPALTNRASSGSTASSTANSTVFERTGGVDGDDAAIKDPERRPLQQNDPGKVAKAQQSARRLRLVHSKCLVAMGRSVA</sequence>
<comment type="caution">
    <text evidence="2">The sequence shown here is derived from an EMBL/GenBank/DDBJ whole genome shotgun (WGS) entry which is preliminary data.</text>
</comment>
<accession>A0AAV9T864</accession>
<feature type="compositionally biased region" description="Basic and acidic residues" evidence="1">
    <location>
        <begin position="112"/>
        <end position="121"/>
    </location>
</feature>
<name>A0AAV9T864_9PEZI</name>
<dbReference type="EMBL" id="JASAOK010000043">
    <property type="protein sequence ID" value="KAK6215473.1"/>
    <property type="molecule type" value="Genomic_DNA"/>
</dbReference>
<organism evidence="2 3">
    <name type="scientific">Colletotrichum tabaci</name>
    <dbReference type="NCBI Taxonomy" id="1209068"/>
    <lineage>
        <taxon>Eukaryota</taxon>
        <taxon>Fungi</taxon>
        <taxon>Dikarya</taxon>
        <taxon>Ascomycota</taxon>
        <taxon>Pezizomycotina</taxon>
        <taxon>Sordariomycetes</taxon>
        <taxon>Hypocreomycetidae</taxon>
        <taxon>Glomerellales</taxon>
        <taxon>Glomerellaceae</taxon>
        <taxon>Colletotrichum</taxon>
        <taxon>Colletotrichum destructivum species complex</taxon>
    </lineage>
</organism>
<reference evidence="2 3" key="1">
    <citation type="submission" date="2023-04" db="EMBL/GenBank/DDBJ databases">
        <title>Colletotrichum tabacum stain YC1 causing leaf anthracnose on Nicotiana tabacum(L.) cv.</title>
        <authorList>
            <person name="Ji Z."/>
            <person name="Wang M."/>
            <person name="Zhang J."/>
            <person name="Wang N."/>
            <person name="Zhou Z."/>
        </authorList>
    </citation>
    <scope>NUCLEOTIDE SEQUENCE [LARGE SCALE GENOMIC DNA]</scope>
    <source>
        <strain evidence="2 3">YC1</strain>
    </source>
</reference>
<evidence type="ECO:0000256" key="1">
    <source>
        <dbReference type="SAM" id="MobiDB-lite"/>
    </source>
</evidence>
<feature type="compositionally biased region" description="Low complexity" evidence="1">
    <location>
        <begin position="86"/>
        <end position="99"/>
    </location>
</feature>
<evidence type="ECO:0000313" key="2">
    <source>
        <dbReference type="EMBL" id="KAK6215473.1"/>
    </source>
</evidence>
<keyword evidence="3" id="KW-1185">Reference proteome</keyword>
<evidence type="ECO:0000313" key="3">
    <source>
        <dbReference type="Proteomes" id="UP001327957"/>
    </source>
</evidence>
<proteinExistence type="predicted"/>
<gene>
    <name evidence="2" type="ORF">QIS74_08492</name>
</gene>
<feature type="region of interest" description="Disordered" evidence="1">
    <location>
        <begin position="80"/>
        <end position="137"/>
    </location>
</feature>
<dbReference type="Proteomes" id="UP001327957">
    <property type="component" value="Unassembled WGS sequence"/>
</dbReference>
<dbReference type="AlphaFoldDB" id="A0AAV9T864"/>